<dbReference type="OrthoDB" id="9776455at2"/>
<name>A0A410Q8Y6_9FIRM</name>
<dbReference type="EMBL" id="CP035282">
    <property type="protein sequence ID" value="QAT60416.1"/>
    <property type="molecule type" value="Genomic_DNA"/>
</dbReference>
<feature type="domain" description="Amidohydrolase-related" evidence="1">
    <location>
        <begin position="314"/>
        <end position="375"/>
    </location>
</feature>
<dbReference type="InterPro" id="IPR011059">
    <property type="entry name" value="Metal-dep_hydrolase_composite"/>
</dbReference>
<gene>
    <name evidence="2" type="ORF">EQM13_01925</name>
</gene>
<organism evidence="2 3">
    <name type="scientific">Acidilutibacter cellobiosedens</name>
    <dbReference type="NCBI Taxonomy" id="2507161"/>
    <lineage>
        <taxon>Bacteria</taxon>
        <taxon>Bacillati</taxon>
        <taxon>Bacillota</taxon>
        <taxon>Tissierellia</taxon>
        <taxon>Tissierellales</taxon>
        <taxon>Acidilutibacteraceae</taxon>
        <taxon>Acidilutibacter</taxon>
    </lineage>
</organism>
<dbReference type="InterPro" id="IPR051781">
    <property type="entry name" value="Metallo-dep_Hydrolase"/>
</dbReference>
<dbReference type="Gene3D" id="3.20.20.140">
    <property type="entry name" value="Metal-dependent hydrolases"/>
    <property type="match status" value="1"/>
</dbReference>
<evidence type="ECO:0000313" key="3">
    <source>
        <dbReference type="Proteomes" id="UP000287969"/>
    </source>
</evidence>
<keyword evidence="3" id="KW-1185">Reference proteome</keyword>
<dbReference type="PANTHER" id="PTHR43135:SF3">
    <property type="entry name" value="ALPHA-D-RIBOSE 1-METHYLPHOSPHONATE 5-TRIPHOSPHATE DIPHOSPHATASE"/>
    <property type="match status" value="1"/>
</dbReference>
<sequence length="397" mass="43995">MLLLKNGKIFTMADDKVIYGDILIDKGKIVNINSSIHEEGAEIVDLRNHIVVPGFIDGHCHAGITESGVGAVGNDMDEKSDTLNPQLLAEDGINIRDSAFEAAVRSGITTVSVAPGESNVIGGKSCVIKTYGNILKERIVKSSSALNISIGDFVKRLDDVRTEMPRSRMAITYMIRNFLIRAKKYYEETKDKGVDGNHFCEKYESVKSIFTKEEKVEICAHKAQDIQTALRLKKEFDLDLILTYCTEGYLIESQIDKNIPLMLGPYLTDKSNFEMENRNSKSPAVFSERGFNTCLITNHPDVPLDFLPVCAAVAIKDGMSFENALKSITINPAEALGVDNRVGSIEVGKDADIAVFDGDPFKAKTRTFMTIVNGKIAYRRCGYEKSSNYNYRTVTQN</sequence>
<evidence type="ECO:0000313" key="2">
    <source>
        <dbReference type="EMBL" id="QAT60416.1"/>
    </source>
</evidence>
<evidence type="ECO:0000259" key="1">
    <source>
        <dbReference type="Pfam" id="PF01979"/>
    </source>
</evidence>
<dbReference type="Pfam" id="PF01979">
    <property type="entry name" value="Amidohydro_1"/>
    <property type="match status" value="1"/>
</dbReference>
<dbReference type="RefSeq" id="WP_128751796.1">
    <property type="nucleotide sequence ID" value="NZ_CP035282.1"/>
</dbReference>
<dbReference type="Proteomes" id="UP000287969">
    <property type="component" value="Chromosome"/>
</dbReference>
<keyword evidence="2" id="KW-0378">Hydrolase</keyword>
<dbReference type="PANTHER" id="PTHR43135">
    <property type="entry name" value="ALPHA-D-RIBOSE 1-METHYLPHOSPHONATE 5-TRIPHOSPHATE DIPHOSPHATASE"/>
    <property type="match status" value="1"/>
</dbReference>
<accession>A0A410Q8Y6</accession>
<dbReference type="InterPro" id="IPR032466">
    <property type="entry name" value="Metal_Hydrolase"/>
</dbReference>
<protein>
    <submittedName>
        <fullName evidence="2">Amidohydrolase</fullName>
    </submittedName>
</protein>
<proteinExistence type="predicted"/>
<dbReference type="SUPFAM" id="SSF51556">
    <property type="entry name" value="Metallo-dependent hydrolases"/>
    <property type="match status" value="1"/>
</dbReference>
<reference evidence="3" key="1">
    <citation type="submission" date="2019-01" db="EMBL/GenBank/DDBJ databases">
        <title>Draft genomes of a novel of Sporanaerobacter strains.</title>
        <authorList>
            <person name="Ma S."/>
        </authorList>
    </citation>
    <scope>NUCLEOTIDE SEQUENCE [LARGE SCALE GENOMIC DNA]</scope>
    <source>
        <strain evidence="3">NJN-17</strain>
    </source>
</reference>
<dbReference type="InterPro" id="IPR006680">
    <property type="entry name" value="Amidohydro-rel"/>
</dbReference>
<dbReference type="GO" id="GO:0016810">
    <property type="term" value="F:hydrolase activity, acting on carbon-nitrogen (but not peptide) bonds"/>
    <property type="evidence" value="ECO:0007669"/>
    <property type="project" value="InterPro"/>
</dbReference>
<dbReference type="AlphaFoldDB" id="A0A410Q8Y6"/>
<dbReference type="KEGG" id="spoa:EQM13_01925"/>
<dbReference type="SUPFAM" id="SSF51338">
    <property type="entry name" value="Composite domain of metallo-dependent hydrolases"/>
    <property type="match status" value="1"/>
</dbReference>